<gene>
    <name evidence="2" type="ORF">ATNIH1004_002886</name>
    <name evidence="3" type="ORF">EYZ11_003925</name>
</gene>
<keyword evidence="4" id="KW-1185">Reference proteome</keyword>
<evidence type="ECO:0000313" key="2">
    <source>
        <dbReference type="EMBL" id="KAA8650205.1"/>
    </source>
</evidence>
<dbReference type="EMBL" id="QUQM01000001">
    <property type="protein sequence ID" value="KAA8650205.1"/>
    <property type="molecule type" value="Genomic_DNA"/>
</dbReference>
<comment type="caution">
    <text evidence="3">The sequence shown here is derived from an EMBL/GenBank/DDBJ whole genome shotgun (WGS) entry which is preliminary data.</text>
</comment>
<feature type="region of interest" description="Disordered" evidence="1">
    <location>
        <begin position="1"/>
        <end position="29"/>
    </location>
</feature>
<organism evidence="3 4">
    <name type="scientific">Aspergillus tanneri</name>
    <dbReference type="NCBI Taxonomy" id="1220188"/>
    <lineage>
        <taxon>Eukaryota</taxon>
        <taxon>Fungi</taxon>
        <taxon>Dikarya</taxon>
        <taxon>Ascomycota</taxon>
        <taxon>Pezizomycotina</taxon>
        <taxon>Eurotiomycetes</taxon>
        <taxon>Eurotiomycetidae</taxon>
        <taxon>Eurotiales</taxon>
        <taxon>Aspergillaceae</taxon>
        <taxon>Aspergillus</taxon>
        <taxon>Aspergillus subgen. Circumdati</taxon>
    </lineage>
</organism>
<dbReference type="VEuPathDB" id="FungiDB:EYZ11_003925"/>
<dbReference type="OrthoDB" id="4499508at2759"/>
<reference evidence="3 4" key="1">
    <citation type="submission" date="2019-03" db="EMBL/GenBank/DDBJ databases">
        <title>The genome sequence of a newly discovered highly antifungal drug resistant Aspergillus species, Aspergillus tanneri NIH 1004.</title>
        <authorList>
            <person name="Mounaud S."/>
            <person name="Singh I."/>
            <person name="Joardar V."/>
            <person name="Pakala S."/>
            <person name="Pakala S."/>
            <person name="Venepally P."/>
            <person name="Hoover J."/>
            <person name="Nierman W."/>
            <person name="Chung J."/>
            <person name="Losada L."/>
        </authorList>
    </citation>
    <scope>NUCLEOTIDE SEQUENCE [LARGE SCALE GENOMIC DNA]</scope>
    <source>
        <strain evidence="3 4">NIH1004</strain>
    </source>
</reference>
<dbReference type="RefSeq" id="XP_033429566.1">
    <property type="nucleotide sequence ID" value="XM_033567571.1"/>
</dbReference>
<protein>
    <submittedName>
        <fullName evidence="3">Uncharacterized protein</fullName>
    </submittedName>
</protein>
<name>A0A4S3JM81_9EURO</name>
<dbReference type="AlphaFoldDB" id="A0A4S3JM81"/>
<evidence type="ECO:0000313" key="5">
    <source>
        <dbReference type="Proteomes" id="UP000324241"/>
    </source>
</evidence>
<dbReference type="EMBL" id="SOSA01000107">
    <property type="protein sequence ID" value="THC96585.1"/>
    <property type="molecule type" value="Genomic_DNA"/>
</dbReference>
<dbReference type="Proteomes" id="UP000324241">
    <property type="component" value="Unassembled WGS sequence"/>
</dbReference>
<sequence length="81" mass="9199">MPATAASYSTIQTVHSEYTNPPKPRNTDNIRRYCESPTWTEPYCLKTGVEDQGARERRLGEAIRGVEEVLRGYDMDFVESG</sequence>
<dbReference type="GeneID" id="54325588"/>
<reference evidence="2 5" key="2">
    <citation type="submission" date="2019-08" db="EMBL/GenBank/DDBJ databases">
        <title>The genome sequence of a newly discovered highly antifungal drug resistant Aspergillus species, Aspergillus tanneri NIH 1004.</title>
        <authorList>
            <person name="Mounaud S."/>
            <person name="Singh I."/>
            <person name="Joardar V."/>
            <person name="Pakala S."/>
            <person name="Pakala S."/>
            <person name="Venepally P."/>
            <person name="Chung J.K."/>
            <person name="Losada L."/>
            <person name="Nierman W.C."/>
        </authorList>
    </citation>
    <scope>NUCLEOTIDE SEQUENCE [LARGE SCALE GENOMIC DNA]</scope>
    <source>
        <strain evidence="2 5">NIH1004</strain>
    </source>
</reference>
<evidence type="ECO:0000313" key="4">
    <source>
        <dbReference type="Proteomes" id="UP000308092"/>
    </source>
</evidence>
<evidence type="ECO:0000313" key="3">
    <source>
        <dbReference type="EMBL" id="THC96585.1"/>
    </source>
</evidence>
<dbReference type="Proteomes" id="UP000308092">
    <property type="component" value="Unassembled WGS sequence"/>
</dbReference>
<feature type="compositionally biased region" description="Polar residues" evidence="1">
    <location>
        <begin position="1"/>
        <end position="19"/>
    </location>
</feature>
<accession>A0A4S3JM81</accession>
<evidence type="ECO:0000256" key="1">
    <source>
        <dbReference type="SAM" id="MobiDB-lite"/>
    </source>
</evidence>
<proteinExistence type="predicted"/>